<feature type="compositionally biased region" description="Low complexity" evidence="1">
    <location>
        <begin position="53"/>
        <end position="67"/>
    </location>
</feature>
<feature type="compositionally biased region" description="Low complexity" evidence="1">
    <location>
        <begin position="1"/>
        <end position="10"/>
    </location>
</feature>
<accession>A0A8J5SM98</accession>
<sequence length="159" mass="17215">MPAASARLAGLPPPPPPPPTSPASRRHRRLRPPPRLAAASARQRPPPPPTSWPPTASRCLRASARLPSFPPPPPPLRPYARLPAASVRTHAVRTADENIDRTLRLADVILIQFDRTREGLGVRSAGPSTVPFSFSQEFTPHILLLGGFDVSPGCWSMQL</sequence>
<comment type="caution">
    <text evidence="2">The sequence shown here is derived from an EMBL/GenBank/DDBJ whole genome shotgun (WGS) entry which is preliminary data.</text>
</comment>
<feature type="compositionally biased region" description="Pro residues" evidence="1">
    <location>
        <begin position="11"/>
        <end position="21"/>
    </location>
</feature>
<keyword evidence="3" id="KW-1185">Reference proteome</keyword>
<reference evidence="2" key="2">
    <citation type="submission" date="2021-02" db="EMBL/GenBank/DDBJ databases">
        <authorList>
            <person name="Kimball J.A."/>
            <person name="Haas M.W."/>
            <person name="Macchietto M."/>
            <person name="Kono T."/>
            <person name="Duquette J."/>
            <person name="Shao M."/>
        </authorList>
    </citation>
    <scope>NUCLEOTIDE SEQUENCE</scope>
    <source>
        <tissue evidence="2">Fresh leaf tissue</tissue>
    </source>
</reference>
<dbReference type="EMBL" id="JAAALK010000285">
    <property type="protein sequence ID" value="KAG8065483.1"/>
    <property type="molecule type" value="Genomic_DNA"/>
</dbReference>
<dbReference type="AlphaFoldDB" id="A0A8J5SM98"/>
<evidence type="ECO:0000256" key="1">
    <source>
        <dbReference type="SAM" id="MobiDB-lite"/>
    </source>
</evidence>
<evidence type="ECO:0000313" key="2">
    <source>
        <dbReference type="EMBL" id="KAG8065483.1"/>
    </source>
</evidence>
<reference evidence="2" key="1">
    <citation type="journal article" date="2021" name="bioRxiv">
        <title>Whole Genome Assembly and Annotation of Northern Wild Rice, Zizania palustris L., Supports a Whole Genome Duplication in the Zizania Genus.</title>
        <authorList>
            <person name="Haas M."/>
            <person name="Kono T."/>
            <person name="Macchietto M."/>
            <person name="Millas R."/>
            <person name="McGilp L."/>
            <person name="Shao M."/>
            <person name="Duquette J."/>
            <person name="Hirsch C.N."/>
            <person name="Kimball J."/>
        </authorList>
    </citation>
    <scope>NUCLEOTIDE SEQUENCE</scope>
    <source>
        <tissue evidence="2">Fresh leaf tissue</tissue>
    </source>
</reference>
<organism evidence="2 3">
    <name type="scientific">Zizania palustris</name>
    <name type="common">Northern wild rice</name>
    <dbReference type="NCBI Taxonomy" id="103762"/>
    <lineage>
        <taxon>Eukaryota</taxon>
        <taxon>Viridiplantae</taxon>
        <taxon>Streptophyta</taxon>
        <taxon>Embryophyta</taxon>
        <taxon>Tracheophyta</taxon>
        <taxon>Spermatophyta</taxon>
        <taxon>Magnoliopsida</taxon>
        <taxon>Liliopsida</taxon>
        <taxon>Poales</taxon>
        <taxon>Poaceae</taxon>
        <taxon>BOP clade</taxon>
        <taxon>Oryzoideae</taxon>
        <taxon>Oryzeae</taxon>
        <taxon>Zizaniinae</taxon>
        <taxon>Zizania</taxon>
    </lineage>
</organism>
<proteinExistence type="predicted"/>
<protein>
    <submittedName>
        <fullName evidence="2">Uncharacterized protein</fullName>
    </submittedName>
</protein>
<feature type="compositionally biased region" description="Pro residues" evidence="1">
    <location>
        <begin position="68"/>
        <end position="77"/>
    </location>
</feature>
<feature type="region of interest" description="Disordered" evidence="1">
    <location>
        <begin position="1"/>
        <end position="77"/>
    </location>
</feature>
<evidence type="ECO:0000313" key="3">
    <source>
        <dbReference type="Proteomes" id="UP000729402"/>
    </source>
</evidence>
<dbReference type="Proteomes" id="UP000729402">
    <property type="component" value="Unassembled WGS sequence"/>
</dbReference>
<name>A0A8J5SM98_ZIZPA</name>
<gene>
    <name evidence="2" type="ORF">GUJ93_ZPchr0004g38806</name>
</gene>
<dbReference type="OrthoDB" id="1922221at2759"/>